<feature type="compositionally biased region" description="Polar residues" evidence="1">
    <location>
        <begin position="250"/>
        <end position="267"/>
    </location>
</feature>
<dbReference type="AlphaFoldDB" id="A0A9P6QDV4"/>
<comment type="caution">
    <text evidence="2">The sequence shown here is derived from an EMBL/GenBank/DDBJ whole genome shotgun (WGS) entry which is preliminary data.</text>
</comment>
<gene>
    <name evidence="2" type="ORF">BG011_005850</name>
</gene>
<accession>A0A9P6QDV4</accession>
<dbReference type="Proteomes" id="UP000726737">
    <property type="component" value="Unassembled WGS sequence"/>
</dbReference>
<feature type="compositionally biased region" description="Basic and acidic residues" evidence="1">
    <location>
        <begin position="211"/>
        <end position="230"/>
    </location>
</feature>
<feature type="region of interest" description="Disordered" evidence="1">
    <location>
        <begin position="198"/>
        <end position="267"/>
    </location>
</feature>
<reference evidence="2" key="1">
    <citation type="journal article" date="2020" name="Fungal Divers.">
        <title>Resolving the Mortierellaceae phylogeny through synthesis of multi-gene phylogenetics and phylogenomics.</title>
        <authorList>
            <person name="Vandepol N."/>
            <person name="Liber J."/>
            <person name="Desiro A."/>
            <person name="Na H."/>
            <person name="Kennedy M."/>
            <person name="Barry K."/>
            <person name="Grigoriev I.V."/>
            <person name="Miller A.N."/>
            <person name="O'Donnell K."/>
            <person name="Stajich J.E."/>
            <person name="Bonito G."/>
        </authorList>
    </citation>
    <scope>NUCLEOTIDE SEQUENCE</scope>
    <source>
        <strain evidence="2">KOD948</strain>
    </source>
</reference>
<dbReference type="OrthoDB" id="2446753at2759"/>
<keyword evidence="3" id="KW-1185">Reference proteome</keyword>
<evidence type="ECO:0000313" key="2">
    <source>
        <dbReference type="EMBL" id="KAG0264928.1"/>
    </source>
</evidence>
<feature type="compositionally biased region" description="Acidic residues" evidence="1">
    <location>
        <begin position="232"/>
        <end position="248"/>
    </location>
</feature>
<name>A0A9P6QDV4_9FUNG</name>
<evidence type="ECO:0000313" key="3">
    <source>
        <dbReference type="Proteomes" id="UP000726737"/>
    </source>
</evidence>
<evidence type="ECO:0000256" key="1">
    <source>
        <dbReference type="SAM" id="MobiDB-lite"/>
    </source>
</evidence>
<organism evidence="2 3">
    <name type="scientific">Mortierella polycephala</name>
    <dbReference type="NCBI Taxonomy" id="41804"/>
    <lineage>
        <taxon>Eukaryota</taxon>
        <taxon>Fungi</taxon>
        <taxon>Fungi incertae sedis</taxon>
        <taxon>Mucoromycota</taxon>
        <taxon>Mortierellomycotina</taxon>
        <taxon>Mortierellomycetes</taxon>
        <taxon>Mortierellales</taxon>
        <taxon>Mortierellaceae</taxon>
        <taxon>Mortierella</taxon>
    </lineage>
</organism>
<sequence length="267" mass="28774">MTKDKKRAIAVLGIGALFAYCCVALVSGQESTLSEYRTQGRIISLAPDHAFYDSSEFEASELSATAVSPFCKSFAFLCHIRCLQRGDSKNPANTHDGEINRCTHIPDSDSIRVLCRCNNGADITAEVSYALEGVIDIKAAGGDGTGPGEAGQIRQVVYGATKTITRIAYRTVTTTITPACTSPPQQGAMRNEILEGHEDAVGDGKILNGLDGKERGNMEENDSDRGKLAENDIQENDVDDEEDKDGELDVNTTGNRVTFQRRSSSKS</sequence>
<proteinExistence type="predicted"/>
<dbReference type="EMBL" id="JAAAJA010000041">
    <property type="protein sequence ID" value="KAG0264928.1"/>
    <property type="molecule type" value="Genomic_DNA"/>
</dbReference>
<protein>
    <submittedName>
        <fullName evidence="2">Uncharacterized protein</fullName>
    </submittedName>
</protein>